<dbReference type="PROSITE" id="PS51257">
    <property type="entry name" value="PROKAR_LIPOPROTEIN"/>
    <property type="match status" value="1"/>
</dbReference>
<dbReference type="Proteomes" id="UP000032303">
    <property type="component" value="Chromosome 2"/>
</dbReference>
<organism evidence="1 2">
    <name type="scientific">Photobacterium gaetbulicola Gung47</name>
    <dbReference type="NCBI Taxonomy" id="658445"/>
    <lineage>
        <taxon>Bacteria</taxon>
        <taxon>Pseudomonadati</taxon>
        <taxon>Pseudomonadota</taxon>
        <taxon>Gammaproteobacteria</taxon>
        <taxon>Vibrionales</taxon>
        <taxon>Vibrionaceae</taxon>
        <taxon>Photobacterium</taxon>
    </lineage>
</organism>
<evidence type="ECO:0008006" key="3">
    <source>
        <dbReference type="Google" id="ProtNLM"/>
    </source>
</evidence>
<dbReference type="HOGENOM" id="CLU_097142_0_0_6"/>
<name>A0A0C5WWA0_9GAMM</name>
<dbReference type="PATRIC" id="fig|658445.3.peg.4654"/>
<dbReference type="OrthoDB" id="5813467at2"/>
<accession>A0A0C5WWA0</accession>
<dbReference type="AlphaFoldDB" id="A0A0C5WWA0"/>
<reference evidence="1 2" key="1">
    <citation type="submission" date="2013-05" db="EMBL/GenBank/DDBJ databases">
        <title>Complete genome sequence of the lipase-producing bacterium Photobacterium gaetbulicola Gung47.</title>
        <authorList>
            <person name="Kim Y.-O."/>
        </authorList>
    </citation>
    <scope>NUCLEOTIDE SEQUENCE [LARGE SCALE GENOMIC DNA]</scope>
    <source>
        <strain evidence="1 2">Gung47</strain>
    </source>
</reference>
<proteinExistence type="predicted"/>
<evidence type="ECO:0000313" key="1">
    <source>
        <dbReference type="EMBL" id="AJR09284.1"/>
    </source>
</evidence>
<gene>
    <name evidence="1" type="ORF">H744_2c2628</name>
</gene>
<sequence>MRGLVLMCCLVAVGCSSRLPTEEERAVSQAASRRQLVEVSYVADANGLQWVSPDLELSDYQQVMVEPVKLHPRTQAVHQISPAVLTRVSQRLQHRLEQELAAGVPVVDKTGPKTAILRVEITRASTDMEDLKITEILPYGALIGGTKALLGTRDRNVRLLVESQLVDSLSDDILAERVSVLLAKDVLENDREMLRFEQIQETVDTFTQDIVYFIRLTAYTAKENEDSTQ</sequence>
<dbReference type="STRING" id="658445.H744_2c2628"/>
<protein>
    <recommendedName>
        <fullName evidence="3">Outer membrane lipoprotein</fullName>
    </recommendedName>
</protein>
<dbReference type="EMBL" id="CP005974">
    <property type="protein sequence ID" value="AJR09284.1"/>
    <property type="molecule type" value="Genomic_DNA"/>
</dbReference>
<dbReference type="KEGG" id="pgb:H744_2c2628"/>
<keyword evidence="2" id="KW-1185">Reference proteome</keyword>
<dbReference type="InterPro" id="IPR021747">
    <property type="entry name" value="DUF3313"/>
</dbReference>
<dbReference type="Pfam" id="PF11769">
    <property type="entry name" value="DUF3313"/>
    <property type="match status" value="1"/>
</dbReference>
<evidence type="ECO:0000313" key="2">
    <source>
        <dbReference type="Proteomes" id="UP000032303"/>
    </source>
</evidence>